<keyword evidence="4" id="KW-1185">Reference proteome</keyword>
<organism evidence="3 4">
    <name type="scientific">Hymenobacter endophyticus</name>
    <dbReference type="NCBI Taxonomy" id="3076335"/>
    <lineage>
        <taxon>Bacteria</taxon>
        <taxon>Pseudomonadati</taxon>
        <taxon>Bacteroidota</taxon>
        <taxon>Cytophagia</taxon>
        <taxon>Cytophagales</taxon>
        <taxon>Hymenobacteraceae</taxon>
        <taxon>Hymenobacter</taxon>
    </lineage>
</organism>
<name>A0ABU3TH92_9BACT</name>
<keyword evidence="1" id="KW-0812">Transmembrane</keyword>
<evidence type="ECO:0000256" key="1">
    <source>
        <dbReference type="SAM" id="Phobius"/>
    </source>
</evidence>
<sequence length="506" mass="54404">MVPVVFSHAAAGWLALLALVVPLAIYLWNRRPGRVVRVGSVRWLEAAANRRLRSLRPEQLWLFLLRAALLALLALALAEPAQLLPTPPARGQVLLAPGLTAAALEPLRPALDSLRQRGYELRQLHAALPVGNSLPWASLGLGDTTAASAFQPDSVAADNMWHLAQTAADSLPNRPLVVVTPLNLSSFRGTRPVLPAAVRWLPVPTPDSLRWALSAWQPHPDSLVVLLATGQETGIRFEKIRQPWPSESGPLPIGPGLVLRVDAGQHALYQGNRLLPLLTRAPHWHLSIDEAHAASGRVLLAALRAVGSVLPLAPRITVASTTPTDSLDWLFWLRDAPAPRLARTTRVWQEAPSTTAKAEAAFQPPVFNQTIRIQRLDTSRQGAGPLWVTATGQAVLSQPTPTRYYLHTRLGAGWSELADSPALPALLLPLLHPASAAPSGPDSRLLPVAQLQGPQLQEPADSVGPAPMAPRRALAPWLVLAAGLLFLLERVLASRRVATSSPSLTS</sequence>
<dbReference type="EMBL" id="JAWDJT010000005">
    <property type="protein sequence ID" value="MDU0370738.1"/>
    <property type="molecule type" value="Genomic_DNA"/>
</dbReference>
<dbReference type="Proteomes" id="UP001250698">
    <property type="component" value="Unassembled WGS sequence"/>
</dbReference>
<comment type="caution">
    <text evidence="3">The sequence shown here is derived from an EMBL/GenBank/DDBJ whole genome shotgun (WGS) entry which is preliminary data.</text>
</comment>
<feature type="transmembrane region" description="Helical" evidence="1">
    <location>
        <begin position="6"/>
        <end position="28"/>
    </location>
</feature>
<dbReference type="Pfam" id="PF07584">
    <property type="entry name" value="BatA"/>
    <property type="match status" value="1"/>
</dbReference>
<reference evidence="3 4" key="1">
    <citation type="submission" date="2023-10" db="EMBL/GenBank/DDBJ databases">
        <title>Hymenobacter endophyticus sp. nov., an isolate from the leaf tissues of wheat.</title>
        <authorList>
            <person name="Dai Y."/>
        </authorList>
    </citation>
    <scope>NUCLEOTIDE SEQUENCE [LARGE SCALE GENOMIC DNA]</scope>
    <source>
        <strain evidence="3 4">ZK17L-C2</strain>
    </source>
</reference>
<dbReference type="InterPro" id="IPR024163">
    <property type="entry name" value="Aerotolerance_reg_N"/>
</dbReference>
<evidence type="ECO:0000313" key="3">
    <source>
        <dbReference type="EMBL" id="MDU0370738.1"/>
    </source>
</evidence>
<evidence type="ECO:0000313" key="4">
    <source>
        <dbReference type="Proteomes" id="UP001250698"/>
    </source>
</evidence>
<feature type="domain" description="Aerotolerance regulator N-terminal" evidence="2">
    <location>
        <begin position="10"/>
        <end position="80"/>
    </location>
</feature>
<dbReference type="NCBIfam" id="TIGR02226">
    <property type="entry name" value="two_anch"/>
    <property type="match status" value="1"/>
</dbReference>
<feature type="transmembrane region" description="Helical" evidence="1">
    <location>
        <begin position="60"/>
        <end position="78"/>
    </location>
</feature>
<evidence type="ECO:0000259" key="2">
    <source>
        <dbReference type="Pfam" id="PF07584"/>
    </source>
</evidence>
<proteinExistence type="predicted"/>
<keyword evidence="1" id="KW-0472">Membrane</keyword>
<gene>
    <name evidence="3" type="ORF">ROI90_10065</name>
</gene>
<protein>
    <submittedName>
        <fullName evidence="3">BatA domain-containing protein</fullName>
    </submittedName>
</protein>
<dbReference type="RefSeq" id="WP_315998217.1">
    <property type="nucleotide sequence ID" value="NZ_JAWDJT010000005.1"/>
</dbReference>
<accession>A0ABU3TH92</accession>
<keyword evidence="1" id="KW-1133">Transmembrane helix</keyword>
<dbReference type="InterPro" id="IPR011933">
    <property type="entry name" value="Double_TM_dom"/>
</dbReference>